<dbReference type="AlphaFoldDB" id="A0AAW9ETN6"/>
<dbReference type="EMBL" id="JAXABJ010000012">
    <property type="protein sequence ID" value="MDX7149457.1"/>
    <property type="molecule type" value="Genomic_DNA"/>
</dbReference>
<gene>
    <name evidence="1" type="ORF">SJ265_16870</name>
</gene>
<reference evidence="1" key="1">
    <citation type="submission" date="2023-11" db="EMBL/GenBank/DDBJ databases">
        <title>Detection of rare carbapenemases in Enterobacterales - comparison of two colorimetric and two CIM-based carbapenemase assays.</title>
        <authorList>
            <person name="Schaffarczyk L."/>
            <person name="Noster J."/>
            <person name="Stelzer Y."/>
            <person name="Sattler J."/>
            <person name="Gatermann S."/>
            <person name="Hamprecht A."/>
        </authorList>
    </citation>
    <scope>NUCLEOTIDE SEQUENCE</scope>
    <source>
        <strain evidence="1">CIM-Carb-133</strain>
    </source>
</reference>
<accession>A0AAW9ETN6</accession>
<comment type="caution">
    <text evidence="1">The sequence shown here is derived from an EMBL/GenBank/DDBJ whole genome shotgun (WGS) entry which is preliminary data.</text>
</comment>
<sequence>MSGVKIRADNVASVLAGLDRLSKMDVLVGIPESNAVREDGEDLNNAEIAYLQSTGATVRLGGKEVTLPPRPFLDMGIEDSSKVTAEHLKTAAGLTLDGNFTGAERELTSAGQLASDAAKRVITDGDRLIPISDMTKANRREQGLPGDKPLYAHGYLLRSITYVVRGKK</sequence>
<evidence type="ECO:0000313" key="1">
    <source>
        <dbReference type="EMBL" id="MDX7149457.1"/>
    </source>
</evidence>
<proteinExistence type="predicted"/>
<organism evidence="1 2">
    <name type="scientific">Citrobacter portucalensis</name>
    <dbReference type="NCBI Taxonomy" id="1639133"/>
    <lineage>
        <taxon>Bacteria</taxon>
        <taxon>Pseudomonadati</taxon>
        <taxon>Pseudomonadota</taxon>
        <taxon>Gammaproteobacteria</taxon>
        <taxon>Enterobacterales</taxon>
        <taxon>Enterobacteriaceae</taxon>
        <taxon>Citrobacter</taxon>
        <taxon>Citrobacter freundii complex</taxon>
    </lineage>
</organism>
<dbReference type="Proteomes" id="UP001271725">
    <property type="component" value="Unassembled WGS sequence"/>
</dbReference>
<protein>
    <submittedName>
        <fullName evidence="1">Uncharacterized protein</fullName>
    </submittedName>
</protein>
<name>A0AAW9ETN6_9ENTR</name>
<dbReference type="RefSeq" id="WP_286615543.1">
    <property type="nucleotide sequence ID" value="NZ_JAXABJ010000012.1"/>
</dbReference>
<evidence type="ECO:0000313" key="2">
    <source>
        <dbReference type="Proteomes" id="UP001271725"/>
    </source>
</evidence>